<dbReference type="InterPro" id="IPR039703">
    <property type="entry name" value="Nta1"/>
</dbReference>
<organism evidence="4">
    <name type="scientific">Micromonas pusilla (strain CCMP1545)</name>
    <name type="common">Picoplanktonic green alga</name>
    <dbReference type="NCBI Taxonomy" id="564608"/>
    <lineage>
        <taxon>Eukaryota</taxon>
        <taxon>Viridiplantae</taxon>
        <taxon>Chlorophyta</taxon>
        <taxon>Mamiellophyceae</taxon>
        <taxon>Mamiellales</taxon>
        <taxon>Mamiellaceae</taxon>
        <taxon>Micromonas</taxon>
    </lineage>
</organism>
<name>C1N5A3_MICPC</name>
<dbReference type="PANTHER" id="PTHR11750:SF26">
    <property type="entry name" value="PROTEIN N-TERMINAL AMIDASE"/>
    <property type="match status" value="1"/>
</dbReference>
<dbReference type="GeneID" id="9688372"/>
<feature type="compositionally biased region" description="Basic and acidic residues" evidence="1">
    <location>
        <begin position="112"/>
        <end position="121"/>
    </location>
</feature>
<evidence type="ECO:0000259" key="2">
    <source>
        <dbReference type="PROSITE" id="PS50263"/>
    </source>
</evidence>
<reference evidence="3 4" key="1">
    <citation type="journal article" date="2009" name="Science">
        <title>Green evolution and dynamic adaptations revealed by genomes of the marine picoeukaryotes Micromonas.</title>
        <authorList>
            <person name="Worden A.Z."/>
            <person name="Lee J.H."/>
            <person name="Mock T."/>
            <person name="Rouze P."/>
            <person name="Simmons M.P."/>
            <person name="Aerts A.L."/>
            <person name="Allen A.E."/>
            <person name="Cuvelier M.L."/>
            <person name="Derelle E."/>
            <person name="Everett M.V."/>
            <person name="Foulon E."/>
            <person name="Grimwood J."/>
            <person name="Gundlach H."/>
            <person name="Henrissat B."/>
            <person name="Napoli C."/>
            <person name="McDonald S.M."/>
            <person name="Parker M.S."/>
            <person name="Rombauts S."/>
            <person name="Salamov A."/>
            <person name="Von Dassow P."/>
            <person name="Badger J.H."/>
            <person name="Coutinho P.M."/>
            <person name="Demir E."/>
            <person name="Dubchak I."/>
            <person name="Gentemann C."/>
            <person name="Eikrem W."/>
            <person name="Gready J.E."/>
            <person name="John U."/>
            <person name="Lanier W."/>
            <person name="Lindquist E.A."/>
            <person name="Lucas S."/>
            <person name="Mayer K.F."/>
            <person name="Moreau H."/>
            <person name="Not F."/>
            <person name="Otillar R."/>
            <person name="Panaud O."/>
            <person name="Pangilinan J."/>
            <person name="Paulsen I."/>
            <person name="Piegu B."/>
            <person name="Poliakov A."/>
            <person name="Robbens S."/>
            <person name="Schmutz J."/>
            <person name="Toulza E."/>
            <person name="Wyss T."/>
            <person name="Zelensky A."/>
            <person name="Zhou K."/>
            <person name="Armbrust E.V."/>
            <person name="Bhattacharya D."/>
            <person name="Goodenough U.W."/>
            <person name="Van de Peer Y."/>
            <person name="Grigoriev I.V."/>
        </authorList>
    </citation>
    <scope>NUCLEOTIDE SEQUENCE [LARGE SCALE GENOMIC DNA]</scope>
    <source>
        <strain evidence="3 4">CCMP1545</strain>
    </source>
</reference>
<dbReference type="Pfam" id="PF00795">
    <property type="entry name" value="CN_hydrolase"/>
    <property type="match status" value="1"/>
</dbReference>
<dbReference type="STRING" id="564608.C1N5A3"/>
<sequence length="274" mass="29156">MPRVKVACAQLNPTRGDVAGNMRRVDAMTSRLTADDGVDVLLLPEMALTGYVFDDARDARRVAERDDGPTTRWCRALAARLRCVVACGYPRAVPRERGEEEEGGGEGGGGGGDRDDSRTSSDDDVDVEVDDDDVLYNALVVVAADGTVLTRYHKTHLYVVDETWASEGSGFVSVPIPVRDGAGGESGENGPGSGESVVVATLGICMDINPRGFVAPWSAHELARACLKHESSLLLFASAWTNNHPDDPPESVTPVDPNEVARSLPGSHTTALAW</sequence>
<evidence type="ECO:0000256" key="1">
    <source>
        <dbReference type="SAM" id="MobiDB-lite"/>
    </source>
</evidence>
<feature type="domain" description="CN hydrolase" evidence="2">
    <location>
        <begin position="4"/>
        <end position="274"/>
    </location>
</feature>
<dbReference type="PANTHER" id="PTHR11750">
    <property type="entry name" value="PROTEIN N-TERMINAL AMIDASE"/>
    <property type="match status" value="1"/>
</dbReference>
<dbReference type="Gene3D" id="3.60.110.10">
    <property type="entry name" value="Carbon-nitrogen hydrolase"/>
    <property type="match status" value="1"/>
</dbReference>
<proteinExistence type="predicted"/>
<gene>
    <name evidence="3" type="ORF">MICPUCDRAFT_52869</name>
</gene>
<dbReference type="KEGG" id="mpp:MICPUCDRAFT_52869"/>
<dbReference type="InterPro" id="IPR036526">
    <property type="entry name" value="C-N_Hydrolase_sf"/>
</dbReference>
<evidence type="ECO:0000313" key="4">
    <source>
        <dbReference type="Proteomes" id="UP000001876"/>
    </source>
</evidence>
<dbReference type="GO" id="GO:0030163">
    <property type="term" value="P:protein catabolic process"/>
    <property type="evidence" value="ECO:0007669"/>
    <property type="project" value="TreeGrafter"/>
</dbReference>
<dbReference type="GO" id="GO:0008418">
    <property type="term" value="F:protein-N-terminal asparagine amidohydrolase activity"/>
    <property type="evidence" value="ECO:0007669"/>
    <property type="project" value="InterPro"/>
</dbReference>
<protein>
    <submittedName>
        <fullName evidence="3">Predicted protein</fullName>
    </submittedName>
</protein>
<dbReference type="AlphaFoldDB" id="C1N5A3"/>
<dbReference type="RefSeq" id="XP_003063137.1">
    <property type="nucleotide sequence ID" value="XM_003063091.1"/>
</dbReference>
<evidence type="ECO:0000313" key="3">
    <source>
        <dbReference type="EMBL" id="EEH53076.1"/>
    </source>
</evidence>
<dbReference type="SUPFAM" id="SSF56317">
    <property type="entry name" value="Carbon-nitrogen hydrolase"/>
    <property type="match status" value="1"/>
</dbReference>
<accession>C1N5A3</accession>
<keyword evidence="4" id="KW-1185">Reference proteome</keyword>
<dbReference type="PROSITE" id="PS50263">
    <property type="entry name" value="CN_HYDROLASE"/>
    <property type="match status" value="1"/>
</dbReference>
<dbReference type="eggNOG" id="ENOG502QVBD">
    <property type="taxonomic scope" value="Eukaryota"/>
</dbReference>
<dbReference type="GO" id="GO:0070773">
    <property type="term" value="F:protein-N-terminal glutamine amidohydrolase activity"/>
    <property type="evidence" value="ECO:0007669"/>
    <property type="project" value="InterPro"/>
</dbReference>
<feature type="region of interest" description="Disordered" evidence="1">
    <location>
        <begin position="245"/>
        <end position="274"/>
    </location>
</feature>
<dbReference type="OrthoDB" id="497570at2759"/>
<feature type="region of interest" description="Disordered" evidence="1">
    <location>
        <begin position="96"/>
        <end position="126"/>
    </location>
</feature>
<dbReference type="Proteomes" id="UP000001876">
    <property type="component" value="Unassembled WGS sequence"/>
</dbReference>
<dbReference type="InterPro" id="IPR003010">
    <property type="entry name" value="C-N_Hydrolase"/>
</dbReference>
<dbReference type="EMBL" id="GG663747">
    <property type="protein sequence ID" value="EEH53076.1"/>
    <property type="molecule type" value="Genomic_DNA"/>
</dbReference>